<reference evidence="8" key="1">
    <citation type="journal article" date="2014" name="Front. Microbiol.">
        <title>High frequency of phylogenetically diverse reductive dehalogenase-homologous genes in deep subseafloor sedimentary metagenomes.</title>
        <authorList>
            <person name="Kawai M."/>
            <person name="Futagami T."/>
            <person name="Toyoda A."/>
            <person name="Takaki Y."/>
            <person name="Nishi S."/>
            <person name="Hori S."/>
            <person name="Arai W."/>
            <person name="Tsubouchi T."/>
            <person name="Morono Y."/>
            <person name="Uchiyama I."/>
            <person name="Ito T."/>
            <person name="Fujiyama A."/>
            <person name="Inagaki F."/>
            <person name="Takami H."/>
        </authorList>
    </citation>
    <scope>NUCLEOTIDE SEQUENCE</scope>
    <source>
        <strain evidence="8">Expedition CK06-06</strain>
    </source>
</reference>
<dbReference type="PANTHER" id="PTHR43549:SF3">
    <property type="entry name" value="MULTIDRUG RESISTANCE PROTEIN YPNP-RELATED"/>
    <property type="match status" value="1"/>
</dbReference>
<dbReference type="InterPro" id="IPR002528">
    <property type="entry name" value="MATE_fam"/>
</dbReference>
<evidence type="ECO:0000256" key="2">
    <source>
        <dbReference type="ARBA" id="ARBA00022448"/>
    </source>
</evidence>
<comment type="subcellular location">
    <subcellularLocation>
        <location evidence="1">Cell membrane</location>
        <topology evidence="1">Multi-pass membrane protein</topology>
    </subcellularLocation>
</comment>
<feature type="transmembrane region" description="Helical" evidence="7">
    <location>
        <begin position="141"/>
        <end position="159"/>
    </location>
</feature>
<evidence type="ECO:0000256" key="3">
    <source>
        <dbReference type="ARBA" id="ARBA00022475"/>
    </source>
</evidence>
<dbReference type="PANTHER" id="PTHR43549">
    <property type="entry name" value="MULTIDRUG RESISTANCE PROTEIN YPNP-RELATED"/>
    <property type="match status" value="1"/>
</dbReference>
<dbReference type="Pfam" id="PF01554">
    <property type="entry name" value="MatE"/>
    <property type="match status" value="1"/>
</dbReference>
<dbReference type="GO" id="GO:0042910">
    <property type="term" value="F:xenobiotic transmembrane transporter activity"/>
    <property type="evidence" value="ECO:0007669"/>
    <property type="project" value="InterPro"/>
</dbReference>
<evidence type="ECO:0000256" key="6">
    <source>
        <dbReference type="ARBA" id="ARBA00023136"/>
    </source>
</evidence>
<evidence type="ECO:0000256" key="5">
    <source>
        <dbReference type="ARBA" id="ARBA00022989"/>
    </source>
</evidence>
<evidence type="ECO:0000256" key="4">
    <source>
        <dbReference type="ARBA" id="ARBA00022692"/>
    </source>
</evidence>
<evidence type="ECO:0000256" key="1">
    <source>
        <dbReference type="ARBA" id="ARBA00004651"/>
    </source>
</evidence>
<comment type="caution">
    <text evidence="8">The sequence shown here is derived from an EMBL/GenBank/DDBJ whole genome shotgun (WGS) entry which is preliminary data.</text>
</comment>
<dbReference type="GO" id="GO:0005886">
    <property type="term" value="C:plasma membrane"/>
    <property type="evidence" value="ECO:0007669"/>
    <property type="project" value="UniProtKB-SubCell"/>
</dbReference>
<organism evidence="8">
    <name type="scientific">marine sediment metagenome</name>
    <dbReference type="NCBI Taxonomy" id="412755"/>
    <lineage>
        <taxon>unclassified sequences</taxon>
        <taxon>metagenomes</taxon>
        <taxon>ecological metagenomes</taxon>
    </lineage>
</organism>
<gene>
    <name evidence="8" type="ORF">S01H4_54595</name>
</gene>
<dbReference type="AlphaFoldDB" id="X1E1J6"/>
<keyword evidence="2" id="KW-0813">Transport</keyword>
<keyword evidence="5 7" id="KW-1133">Transmembrane helix</keyword>
<sequence>MIIMKENQKNAQLTDGPVGKILIRLTIPMVIGIVSMVAFNLVDTFFVSRLGTLELAAMSFTFPVVLVVHSLAMGLGIGTSAVLSRAIGEGYHHKVQRLATDGLILSVLIVATFVIAGMATIEPLFRMLGANEKIIPLIKEYMRIWYIGVPFVIIPMVGIR</sequence>
<evidence type="ECO:0000313" key="8">
    <source>
        <dbReference type="EMBL" id="GAH14310.1"/>
    </source>
</evidence>
<feature type="transmembrane region" description="Helical" evidence="7">
    <location>
        <begin position="103"/>
        <end position="121"/>
    </location>
</feature>
<feature type="transmembrane region" description="Helical" evidence="7">
    <location>
        <begin position="21"/>
        <end position="42"/>
    </location>
</feature>
<dbReference type="EMBL" id="BART01031429">
    <property type="protein sequence ID" value="GAH14310.1"/>
    <property type="molecule type" value="Genomic_DNA"/>
</dbReference>
<dbReference type="GO" id="GO:0015297">
    <property type="term" value="F:antiporter activity"/>
    <property type="evidence" value="ECO:0007669"/>
    <property type="project" value="InterPro"/>
</dbReference>
<keyword evidence="3" id="KW-1003">Cell membrane</keyword>
<protein>
    <recommendedName>
        <fullName evidence="9">Polysaccharide biosynthesis protein C-terminal domain-containing protein</fullName>
    </recommendedName>
</protein>
<evidence type="ECO:0000256" key="7">
    <source>
        <dbReference type="SAM" id="Phobius"/>
    </source>
</evidence>
<feature type="non-terminal residue" evidence="8">
    <location>
        <position position="160"/>
    </location>
</feature>
<accession>X1E1J6</accession>
<evidence type="ECO:0008006" key="9">
    <source>
        <dbReference type="Google" id="ProtNLM"/>
    </source>
</evidence>
<proteinExistence type="predicted"/>
<feature type="transmembrane region" description="Helical" evidence="7">
    <location>
        <begin position="62"/>
        <end position="83"/>
    </location>
</feature>
<keyword evidence="4 7" id="KW-0812">Transmembrane</keyword>
<keyword evidence="6 7" id="KW-0472">Membrane</keyword>
<dbReference type="InterPro" id="IPR052031">
    <property type="entry name" value="Membrane_Transporter-Flippase"/>
</dbReference>
<name>X1E1J6_9ZZZZ</name>